<dbReference type="Pfam" id="PF13076">
    <property type="entry name" value="Fur_reg_FbpA"/>
    <property type="match status" value="1"/>
</dbReference>
<evidence type="ECO:0000313" key="1">
    <source>
        <dbReference type="EMBL" id="MDQ0484379.1"/>
    </source>
</evidence>
<keyword evidence="4" id="KW-1185">Reference proteome</keyword>
<dbReference type="Proteomes" id="UP001226720">
    <property type="component" value="Unassembled WGS sequence"/>
</dbReference>
<dbReference type="RefSeq" id="WP_084006575.1">
    <property type="nucleotide sequence ID" value="NZ_CP119526.1"/>
</dbReference>
<dbReference type="EMBL" id="SWFM01000004">
    <property type="protein sequence ID" value="TKD69355.1"/>
    <property type="molecule type" value="Genomic_DNA"/>
</dbReference>
<dbReference type="EMBL" id="JAUSWM010000007">
    <property type="protein sequence ID" value="MDQ0484379.1"/>
    <property type="molecule type" value="Genomic_DNA"/>
</dbReference>
<dbReference type="GeneID" id="301328696"/>
<dbReference type="OrthoDB" id="2974077at2"/>
<comment type="caution">
    <text evidence="2">The sequence shown here is derived from an EMBL/GenBank/DDBJ whole genome shotgun (WGS) entry which is preliminary data.</text>
</comment>
<reference evidence="2 3" key="1">
    <citation type="submission" date="2019-04" db="EMBL/GenBank/DDBJ databases">
        <title>Genome sequence of Bacillus hwajinpoensis strain Y2.</title>
        <authorList>
            <person name="Fair J.L."/>
            <person name="Maclea K.S."/>
        </authorList>
    </citation>
    <scope>NUCLEOTIDE SEQUENCE [LARGE SCALE GENOMIC DNA]</scope>
    <source>
        <strain evidence="2 3">Y2</strain>
    </source>
</reference>
<accession>A0A4U1MG15</accession>
<protein>
    <submittedName>
        <fullName evidence="2">Fur-regulated basic protein FbpA</fullName>
    </submittedName>
</protein>
<reference evidence="1 4" key="2">
    <citation type="submission" date="2023-07" db="EMBL/GenBank/DDBJ databases">
        <title>Genomic Encyclopedia of Type Strains, Phase IV (KMG-IV): sequencing the most valuable type-strain genomes for metagenomic binning, comparative biology and taxonomic classification.</title>
        <authorList>
            <person name="Goeker M."/>
        </authorList>
    </citation>
    <scope>NUCLEOTIDE SEQUENCE [LARGE SCALE GENOMIC DNA]</scope>
    <source>
        <strain evidence="1 4">JSM 076093</strain>
    </source>
</reference>
<organism evidence="2 3">
    <name type="scientific">Guptibacillus hwajinpoensis</name>
    <dbReference type="NCBI Taxonomy" id="208199"/>
    <lineage>
        <taxon>Bacteria</taxon>
        <taxon>Bacillati</taxon>
        <taxon>Bacillota</taxon>
        <taxon>Bacilli</taxon>
        <taxon>Bacillales</taxon>
        <taxon>Guptibacillaceae</taxon>
        <taxon>Guptibacillus</taxon>
    </lineage>
</organism>
<proteinExistence type="predicted"/>
<evidence type="ECO:0000313" key="2">
    <source>
        <dbReference type="EMBL" id="TKD69355.1"/>
    </source>
</evidence>
<evidence type="ECO:0000313" key="4">
    <source>
        <dbReference type="Proteomes" id="UP001226720"/>
    </source>
</evidence>
<dbReference type="AlphaFoldDB" id="A0A4U1MG15"/>
<dbReference type="Proteomes" id="UP000310541">
    <property type="component" value="Unassembled WGS sequence"/>
</dbReference>
<evidence type="ECO:0000313" key="3">
    <source>
        <dbReference type="Proteomes" id="UP000310541"/>
    </source>
</evidence>
<sequence>MEVNQLRKALEQRRHYYISKLIEAGAYSTADQHLYHCTLTDLEKEYKQLSNY</sequence>
<dbReference type="InterPro" id="IPR025072">
    <property type="entry name" value="Fur_reg_FbpA"/>
</dbReference>
<gene>
    <name evidence="2" type="primary">fbpA</name>
    <name evidence="2" type="ORF">FBF83_15300</name>
    <name evidence="1" type="ORF">QO000_003363</name>
</gene>
<name>A0A4U1MG15_9BACL</name>